<dbReference type="SUPFAM" id="SSF52266">
    <property type="entry name" value="SGNH hydrolase"/>
    <property type="match status" value="1"/>
</dbReference>
<dbReference type="RefSeq" id="WP_008508394.1">
    <property type="nucleotide sequence ID" value="NZ_CM001403.1"/>
</dbReference>
<dbReference type="STRING" id="714943.Mucpa_3704"/>
<sequence length="196" mass="22875">MTWYEDEVKSLEEKRSEYAYPPETIFYGSSSIRLWETLSTDFSDYKPANLGFGGSTLAACVWFFDRLITPLKPRRIVFYAGDNDLGDGRNAEEVFIFFQQLMVRIQQNFGDIPFAYISVKPSILRWGINDRIKYTNQLIADEIKKHNNAQFLDIYSQMTDEAGYPKRELFMADGLHLNAKGYDIWRSTVLKYLQNL</sequence>
<dbReference type="Gene3D" id="3.40.50.1110">
    <property type="entry name" value="SGNH hydrolase"/>
    <property type="match status" value="1"/>
</dbReference>
<proteinExistence type="predicted"/>
<dbReference type="InterPro" id="IPR036514">
    <property type="entry name" value="SGNH_hydro_sf"/>
</dbReference>
<dbReference type="EMBL" id="CM001403">
    <property type="protein sequence ID" value="EHQ27802.1"/>
    <property type="molecule type" value="Genomic_DNA"/>
</dbReference>
<dbReference type="HOGENOM" id="CLU_051989_4_1_10"/>
<dbReference type="GO" id="GO:0016788">
    <property type="term" value="F:hydrolase activity, acting on ester bonds"/>
    <property type="evidence" value="ECO:0007669"/>
    <property type="project" value="UniProtKB-ARBA"/>
</dbReference>
<dbReference type="eggNOG" id="COG2755">
    <property type="taxonomic scope" value="Bacteria"/>
</dbReference>
<feature type="domain" description="SGNH hydrolase-type esterase" evidence="1">
    <location>
        <begin position="39"/>
        <end position="184"/>
    </location>
</feature>
<evidence type="ECO:0000313" key="3">
    <source>
        <dbReference type="Proteomes" id="UP000002774"/>
    </source>
</evidence>
<dbReference type="Proteomes" id="UP000002774">
    <property type="component" value="Chromosome"/>
</dbReference>
<dbReference type="Pfam" id="PF13472">
    <property type="entry name" value="Lipase_GDSL_2"/>
    <property type="match status" value="1"/>
</dbReference>
<dbReference type="InterPro" id="IPR013830">
    <property type="entry name" value="SGNH_hydro"/>
</dbReference>
<organism evidence="2 3">
    <name type="scientific">Mucilaginibacter paludis DSM 18603</name>
    <dbReference type="NCBI Taxonomy" id="714943"/>
    <lineage>
        <taxon>Bacteria</taxon>
        <taxon>Pseudomonadati</taxon>
        <taxon>Bacteroidota</taxon>
        <taxon>Sphingobacteriia</taxon>
        <taxon>Sphingobacteriales</taxon>
        <taxon>Sphingobacteriaceae</taxon>
        <taxon>Mucilaginibacter</taxon>
    </lineage>
</organism>
<reference evidence="2" key="1">
    <citation type="submission" date="2011-09" db="EMBL/GenBank/DDBJ databases">
        <title>The permanent draft genome of Mucilaginibacter paludis DSM 18603.</title>
        <authorList>
            <consortium name="US DOE Joint Genome Institute (JGI-PGF)"/>
            <person name="Lucas S."/>
            <person name="Han J."/>
            <person name="Lapidus A."/>
            <person name="Bruce D."/>
            <person name="Goodwin L."/>
            <person name="Pitluck S."/>
            <person name="Peters L."/>
            <person name="Kyrpides N."/>
            <person name="Mavromatis K."/>
            <person name="Ivanova N."/>
            <person name="Mikhailova N."/>
            <person name="Held B."/>
            <person name="Detter J.C."/>
            <person name="Tapia R."/>
            <person name="Han C."/>
            <person name="Land M."/>
            <person name="Hauser L."/>
            <person name="Markowitz V."/>
            <person name="Cheng J.-F."/>
            <person name="Hugenholtz P."/>
            <person name="Woyke T."/>
            <person name="Wu D."/>
            <person name="Tindall B."/>
            <person name="Brambilla E."/>
            <person name="Klenk H.-P."/>
            <person name="Eisen J.A."/>
        </authorList>
    </citation>
    <scope>NUCLEOTIDE SEQUENCE [LARGE SCALE GENOMIC DNA]</scope>
    <source>
        <strain evidence="2">DSM 18603</strain>
    </source>
</reference>
<protein>
    <submittedName>
        <fullName evidence="2">GDSL family lipase</fullName>
    </submittedName>
</protein>
<evidence type="ECO:0000259" key="1">
    <source>
        <dbReference type="Pfam" id="PF13472"/>
    </source>
</evidence>
<accession>H1XZW0</accession>
<evidence type="ECO:0000313" key="2">
    <source>
        <dbReference type="EMBL" id="EHQ27802.1"/>
    </source>
</evidence>
<name>H1XZW0_9SPHI</name>
<dbReference type="CDD" id="cd04502">
    <property type="entry name" value="SGNH_hydrolase_like_7"/>
    <property type="match status" value="1"/>
</dbReference>
<dbReference type="OrthoDB" id="9790057at2"/>
<dbReference type="AlphaFoldDB" id="H1XZW0"/>
<keyword evidence="3" id="KW-1185">Reference proteome</keyword>
<gene>
    <name evidence="2" type="ORF">Mucpa_3704</name>
</gene>